<protein>
    <submittedName>
        <fullName evidence="1">Uncharacterized protein</fullName>
    </submittedName>
</protein>
<dbReference type="EMBL" id="JAWDKA010000008">
    <property type="protein sequence ID" value="MDV0442320.1"/>
    <property type="molecule type" value="Genomic_DNA"/>
</dbReference>
<dbReference type="Proteomes" id="UP001273136">
    <property type="component" value="Unassembled WGS sequence"/>
</dbReference>
<dbReference type="RefSeq" id="WP_338094736.1">
    <property type="nucleotide sequence ID" value="NZ_JAWDKA010000008.1"/>
</dbReference>
<reference evidence="1" key="1">
    <citation type="submission" date="2023-06" db="EMBL/GenBank/DDBJ databases">
        <title>Genome sequence of Methancorpusculaceae sp. Ag1.</title>
        <authorList>
            <person name="Protasov E."/>
            <person name="Platt K."/>
            <person name="Poehlein A."/>
            <person name="Daniel R."/>
            <person name="Brune A."/>
        </authorList>
    </citation>
    <scope>NUCLEOTIDE SEQUENCE</scope>
    <source>
        <strain evidence="1">Ag1</strain>
    </source>
</reference>
<gene>
    <name evidence="1" type="ORF">McpAg1_15550</name>
</gene>
<evidence type="ECO:0000313" key="2">
    <source>
        <dbReference type="Proteomes" id="UP001273136"/>
    </source>
</evidence>
<accession>A0AAE4ME01</accession>
<evidence type="ECO:0000313" key="1">
    <source>
        <dbReference type="EMBL" id="MDV0442320.1"/>
    </source>
</evidence>
<keyword evidence="2" id="KW-1185">Reference proteome</keyword>
<sequence>MTKTGPVRIREEIQKNKTDDEMEALLLGLWDLELEEKMRYKEAYKDLILKCSEKRCEKGTE</sequence>
<proteinExistence type="predicted"/>
<name>A0AAE4ME01_9EURY</name>
<comment type="caution">
    <text evidence="1">The sequence shown here is derived from an EMBL/GenBank/DDBJ whole genome shotgun (WGS) entry which is preliminary data.</text>
</comment>
<dbReference type="AlphaFoldDB" id="A0AAE4ME01"/>
<organism evidence="1 2">
    <name type="scientific">Methanorbis furvi</name>
    <dbReference type="NCBI Taxonomy" id="3028299"/>
    <lineage>
        <taxon>Archaea</taxon>
        <taxon>Methanobacteriati</taxon>
        <taxon>Methanobacteriota</taxon>
        <taxon>Stenosarchaea group</taxon>
        <taxon>Methanomicrobia</taxon>
        <taxon>Methanomicrobiales</taxon>
        <taxon>Methanocorpusculaceae</taxon>
        <taxon>Methanorbis</taxon>
    </lineage>
</organism>